<sequence>MKGHKIHRLRLVVARVASLLVTEWKLLLRIVAASCRSMSELRVLIERIDRALTEVLADRDVMGLAVASSQRTNQNSPTAAATAAGTPKGGHNGQNGRKLKPAATLALHEFKRSKRCVTFAGTKIAGGGVSAPEESRAESSAEDISEEEGCSPQARVEAAARRYNRGETLPVMNHDPSETLHKALESATHRVGSSSSSSSRQKSYDVHGSSSAAATAQDVDTVPPLKRRLFESLRILCIDIGGTRTKFMYQHGNKRVLLPAAESAALWDKPNRLESLRKRLASHLLGSTHDEDVDSTDGPEEEEKQEPGMPPSPYVWQKQLPVAMHQVDRVVFSVPGTVELTTDLDKEDMCTVKNMPSLSPLFRGFNFKSAFSVLFPCAKIYAVADNLAAAMGVACMPSCRNLSAGLVVVLGTAPAAATFYRPHPMVYIIGMP</sequence>
<dbReference type="RefSeq" id="XP_002775397.1">
    <property type="nucleotide sequence ID" value="XM_002775351.1"/>
</dbReference>
<accession>C5L7S9</accession>
<dbReference type="AlphaFoldDB" id="C5L7S9"/>
<dbReference type="InParanoid" id="C5L7S9"/>
<dbReference type="OMA" id="MNNDPSE"/>
<feature type="region of interest" description="Disordered" evidence="1">
    <location>
        <begin position="126"/>
        <end position="154"/>
    </location>
</feature>
<feature type="region of interest" description="Disordered" evidence="1">
    <location>
        <begin position="185"/>
        <end position="217"/>
    </location>
</feature>
<feature type="compositionally biased region" description="Acidic residues" evidence="1">
    <location>
        <begin position="291"/>
        <end position="304"/>
    </location>
</feature>
<name>C5L7S9_PERM5</name>
<dbReference type="GeneID" id="9059903"/>
<reference evidence="2 3" key="1">
    <citation type="submission" date="2008-07" db="EMBL/GenBank/DDBJ databases">
        <authorList>
            <person name="El-Sayed N."/>
            <person name="Caler E."/>
            <person name="Inman J."/>
            <person name="Amedeo P."/>
            <person name="Hass B."/>
            <person name="Wortman J."/>
        </authorList>
    </citation>
    <scope>NUCLEOTIDE SEQUENCE [LARGE SCALE GENOMIC DNA]</scope>
    <source>
        <strain evidence="3">ATCC 50983 / TXsc</strain>
    </source>
</reference>
<feature type="region of interest" description="Disordered" evidence="1">
    <location>
        <begin position="284"/>
        <end position="312"/>
    </location>
</feature>
<feature type="compositionally biased region" description="Acidic residues" evidence="1">
    <location>
        <begin position="140"/>
        <end position="149"/>
    </location>
</feature>
<dbReference type="SUPFAM" id="SSF53067">
    <property type="entry name" value="Actin-like ATPase domain"/>
    <property type="match status" value="1"/>
</dbReference>
<gene>
    <name evidence="2" type="ORF">Pmar_PMAR002785</name>
</gene>
<feature type="region of interest" description="Disordered" evidence="1">
    <location>
        <begin position="68"/>
        <end position="97"/>
    </location>
</feature>
<organism evidence="3">
    <name type="scientific">Perkinsus marinus (strain ATCC 50983 / TXsc)</name>
    <dbReference type="NCBI Taxonomy" id="423536"/>
    <lineage>
        <taxon>Eukaryota</taxon>
        <taxon>Sar</taxon>
        <taxon>Alveolata</taxon>
        <taxon>Perkinsozoa</taxon>
        <taxon>Perkinsea</taxon>
        <taxon>Perkinsida</taxon>
        <taxon>Perkinsidae</taxon>
        <taxon>Perkinsus</taxon>
    </lineage>
</organism>
<keyword evidence="3" id="KW-1185">Reference proteome</keyword>
<proteinExistence type="predicted"/>
<dbReference type="Proteomes" id="UP000007800">
    <property type="component" value="Unassembled WGS sequence"/>
</dbReference>
<dbReference type="InterPro" id="IPR043129">
    <property type="entry name" value="ATPase_NBD"/>
</dbReference>
<evidence type="ECO:0000313" key="2">
    <source>
        <dbReference type="EMBL" id="EER07213.1"/>
    </source>
</evidence>
<evidence type="ECO:0000313" key="3">
    <source>
        <dbReference type="Proteomes" id="UP000007800"/>
    </source>
</evidence>
<dbReference type="OrthoDB" id="446125at2759"/>
<feature type="compositionally biased region" description="Low complexity" evidence="1">
    <location>
        <begin position="77"/>
        <end position="86"/>
    </location>
</feature>
<evidence type="ECO:0000256" key="1">
    <source>
        <dbReference type="SAM" id="MobiDB-lite"/>
    </source>
</evidence>
<protein>
    <submittedName>
        <fullName evidence="2">Uncharacterized protein</fullName>
    </submittedName>
</protein>
<dbReference type="EMBL" id="GG679904">
    <property type="protein sequence ID" value="EER07213.1"/>
    <property type="molecule type" value="Genomic_DNA"/>
</dbReference>